<reference evidence="10" key="2">
    <citation type="submission" date="2020-04" db="EMBL/GenBank/DDBJ databases">
        <authorList>
            <consortium name="NCBI Genome Project"/>
        </authorList>
    </citation>
    <scope>NUCLEOTIDE SEQUENCE</scope>
    <source>
        <strain evidence="10">CBS 342.82</strain>
    </source>
</reference>
<dbReference type="PANTHER" id="PTHR12087">
    <property type="entry name" value="ORIGIN RECOGNITION COMPLEX SUBUNIT 4"/>
    <property type="match status" value="1"/>
</dbReference>
<dbReference type="PANTHER" id="PTHR12087:SF0">
    <property type="entry name" value="ORIGIN RECOGNITION COMPLEX SUBUNIT 4"/>
    <property type="match status" value="1"/>
</dbReference>
<feature type="domain" description="Origin recognition complex subunit 4 C-terminal" evidence="8">
    <location>
        <begin position="521"/>
        <end position="735"/>
    </location>
</feature>
<comment type="subcellular location">
    <subcellularLocation>
        <location evidence="1">Nucleus</location>
    </subcellularLocation>
</comment>
<evidence type="ECO:0000313" key="9">
    <source>
        <dbReference type="Proteomes" id="UP000504637"/>
    </source>
</evidence>
<keyword evidence="3" id="KW-0235">DNA replication</keyword>
<dbReference type="InterPro" id="IPR032705">
    <property type="entry name" value="ORC4_C"/>
</dbReference>
<evidence type="ECO:0000259" key="8">
    <source>
        <dbReference type="Pfam" id="PF14629"/>
    </source>
</evidence>
<dbReference type="InterPro" id="IPR016527">
    <property type="entry name" value="ORC4"/>
</dbReference>
<dbReference type="GeneID" id="54363486"/>
<accession>A0A6J3LUQ1</accession>
<evidence type="ECO:0000256" key="3">
    <source>
        <dbReference type="ARBA" id="ARBA00022705"/>
    </source>
</evidence>
<evidence type="ECO:0000256" key="5">
    <source>
        <dbReference type="ARBA" id="ARBA00023242"/>
    </source>
</evidence>
<sequence length="762" mass="82906">MADLAPVPKRRKLSNEHDAPNLDTTTTPTFHHVVPVVMVSPSAGNATLPATKPMSEAQRAWLAAKSKSKGYAKRINPSATASIVTGGLSPGAKITVAHTQSPRKQLDPLKNQRGQQQQPRKPNAIEVKSFFKQFHAPLPATAAANEGEGDEIQVAPRATGKTPVPKARKNAHGIKITKTLAEGVEHIPTNAHDGIVIGNGEDELNGPTTSASRTSSQQMRPVLPLPQSHLLTPTKASKKQLDRRKTPQSKAKGVKLGVAGNDVAMMDIDGRRGANTPIPISLPKPKPIVHRTWPVFIFEGRHVGSIQQILMQRLARKRPMRLVGMKDEYAKVSRLVEQTVTAGESNSMLLIGARGSGKSAMVNQAIREQNAQHRDDFHVVRLSGFIHTDDKIALREIWRQLGREMELDEDEGAAKNYADTLTTLLALLSHPAETGQVAQPGHITKSVIFVIDEFDLFAGHPRQTLLYNLFDIAQSRKAPIAVLGLTTRIDAVEGLEKRVKSRFSHRYVHLGLAKSFGAFEEMCQSALSIFEEELDADEKQQLGVLSEESENTLEAALGPLTGSSSVVQNWNSLTEEIIASTAVAHYLRRLYYTTKSLPDFLSTMLPIVATLPFSMSETTSTQILAHITAEFEAQSVEPADSKLSLLPSLSTLQLALLICAARLNAIYSTEIISFILAYEEYKGIASKARLQASAAGAIAQGAGARIWSKDVARGAWETLIRYGLIMEDGRVASGSGRVDVGLEEIGSSRADLGSWARWCKEI</sequence>
<dbReference type="Gene3D" id="3.40.50.300">
    <property type="entry name" value="P-loop containing nucleotide triphosphate hydrolases"/>
    <property type="match status" value="1"/>
</dbReference>
<comment type="similarity">
    <text evidence="2">Belongs to the ORC4 family.</text>
</comment>
<keyword evidence="4" id="KW-0238">DNA-binding</keyword>
<dbReference type="Proteomes" id="UP000504637">
    <property type="component" value="Unplaced"/>
</dbReference>
<protein>
    <submittedName>
        <fullName evidence="10">Uncharacterized protein</fullName>
    </submittedName>
</protein>
<gene>
    <name evidence="10" type="ORF">K489DRAFT_383728</name>
</gene>
<dbReference type="InterPro" id="IPR027417">
    <property type="entry name" value="P-loop_NTPase"/>
</dbReference>
<feature type="region of interest" description="Disordered" evidence="6">
    <location>
        <begin position="1"/>
        <end position="27"/>
    </location>
</feature>
<dbReference type="AlphaFoldDB" id="A0A6J3LUQ1"/>
<feature type="domain" description="Orc1-like AAA ATPase" evidence="7">
    <location>
        <begin position="321"/>
        <end position="482"/>
    </location>
</feature>
<feature type="region of interest" description="Disordered" evidence="6">
    <location>
        <begin position="98"/>
        <end position="121"/>
    </location>
</feature>
<dbReference type="RefSeq" id="XP_033456547.1">
    <property type="nucleotide sequence ID" value="XM_033605686.1"/>
</dbReference>
<feature type="region of interest" description="Disordered" evidence="6">
    <location>
        <begin position="154"/>
        <end position="173"/>
    </location>
</feature>
<evidence type="ECO:0000313" key="10">
    <source>
        <dbReference type="RefSeq" id="XP_033456547.1"/>
    </source>
</evidence>
<evidence type="ECO:0000256" key="4">
    <source>
        <dbReference type="ARBA" id="ARBA00023125"/>
    </source>
</evidence>
<name>A0A6J3LUQ1_9PEZI</name>
<dbReference type="OrthoDB" id="343623at2759"/>
<organism evidence="10">
    <name type="scientific">Dissoconium aciculare CBS 342.82</name>
    <dbReference type="NCBI Taxonomy" id="1314786"/>
    <lineage>
        <taxon>Eukaryota</taxon>
        <taxon>Fungi</taxon>
        <taxon>Dikarya</taxon>
        <taxon>Ascomycota</taxon>
        <taxon>Pezizomycotina</taxon>
        <taxon>Dothideomycetes</taxon>
        <taxon>Dothideomycetidae</taxon>
        <taxon>Mycosphaerellales</taxon>
        <taxon>Dissoconiaceae</taxon>
        <taxon>Dissoconium</taxon>
    </lineage>
</organism>
<dbReference type="InterPro" id="IPR041664">
    <property type="entry name" value="AAA_16"/>
</dbReference>
<feature type="compositionally biased region" description="Polar residues" evidence="6">
    <location>
        <begin position="206"/>
        <end position="219"/>
    </location>
</feature>
<dbReference type="GO" id="GO:0005664">
    <property type="term" value="C:nuclear origin of replication recognition complex"/>
    <property type="evidence" value="ECO:0007669"/>
    <property type="project" value="TreeGrafter"/>
</dbReference>
<evidence type="ECO:0000256" key="2">
    <source>
        <dbReference type="ARBA" id="ARBA00005334"/>
    </source>
</evidence>
<reference evidence="10" key="3">
    <citation type="submission" date="2025-08" db="UniProtKB">
        <authorList>
            <consortium name="RefSeq"/>
        </authorList>
    </citation>
    <scope>IDENTIFICATION</scope>
    <source>
        <strain evidence="10">CBS 342.82</strain>
    </source>
</reference>
<reference evidence="10" key="1">
    <citation type="submission" date="2020-01" db="EMBL/GenBank/DDBJ databases">
        <authorList>
            <consortium name="DOE Joint Genome Institute"/>
            <person name="Haridas S."/>
            <person name="Albert R."/>
            <person name="Binder M."/>
            <person name="Bloem J."/>
            <person name="Labutti K."/>
            <person name="Salamov A."/>
            <person name="Andreopoulos B."/>
            <person name="Baker S.E."/>
            <person name="Barry K."/>
            <person name="Bills G."/>
            <person name="Bluhm B.H."/>
            <person name="Cannon C."/>
            <person name="Castanera R."/>
            <person name="Culley D.E."/>
            <person name="Daum C."/>
            <person name="Ezra D."/>
            <person name="Gonzalez J.B."/>
            <person name="Henrissat B."/>
            <person name="Kuo A."/>
            <person name="Liang C."/>
            <person name="Lipzen A."/>
            <person name="Lutzoni F."/>
            <person name="Magnuson J."/>
            <person name="Mondo S."/>
            <person name="Nolan M."/>
            <person name="Ohm R."/>
            <person name="Pangilinan J."/>
            <person name="Park H.-J."/>
            <person name="Ramirez L."/>
            <person name="Alfaro M."/>
            <person name="Sun H."/>
            <person name="Tritt A."/>
            <person name="Yoshinaga Y."/>
            <person name="Zwiers L.-H."/>
            <person name="Turgeon B.G."/>
            <person name="Goodwin S.B."/>
            <person name="Spatafora J.W."/>
            <person name="Crous P.W."/>
            <person name="Grigoriev I.V."/>
        </authorList>
    </citation>
    <scope>NUCLEOTIDE SEQUENCE</scope>
    <source>
        <strain evidence="10">CBS 342.82</strain>
    </source>
</reference>
<feature type="region of interest" description="Disordered" evidence="6">
    <location>
        <begin position="191"/>
        <end position="252"/>
    </location>
</feature>
<dbReference type="GO" id="GO:0003688">
    <property type="term" value="F:DNA replication origin binding"/>
    <property type="evidence" value="ECO:0007669"/>
    <property type="project" value="TreeGrafter"/>
</dbReference>
<evidence type="ECO:0000259" key="7">
    <source>
        <dbReference type="Pfam" id="PF13191"/>
    </source>
</evidence>
<dbReference type="SUPFAM" id="SSF52540">
    <property type="entry name" value="P-loop containing nucleoside triphosphate hydrolases"/>
    <property type="match status" value="1"/>
</dbReference>
<evidence type="ECO:0000256" key="6">
    <source>
        <dbReference type="SAM" id="MobiDB-lite"/>
    </source>
</evidence>
<keyword evidence="9" id="KW-1185">Reference proteome</keyword>
<proteinExistence type="inferred from homology"/>
<dbReference type="Pfam" id="PF14629">
    <property type="entry name" value="ORC4_C"/>
    <property type="match status" value="1"/>
</dbReference>
<keyword evidence="5" id="KW-0539">Nucleus</keyword>
<evidence type="ECO:0000256" key="1">
    <source>
        <dbReference type="ARBA" id="ARBA00004123"/>
    </source>
</evidence>
<dbReference type="Pfam" id="PF13191">
    <property type="entry name" value="AAA_16"/>
    <property type="match status" value="1"/>
</dbReference>
<dbReference type="GO" id="GO:0006270">
    <property type="term" value="P:DNA replication initiation"/>
    <property type="evidence" value="ECO:0007669"/>
    <property type="project" value="TreeGrafter"/>
</dbReference>
<dbReference type="FunFam" id="3.40.50.300:FF:001597">
    <property type="entry name" value="Origin recognition complex subunit Orc4"/>
    <property type="match status" value="1"/>
</dbReference>